<dbReference type="Proteomes" id="UP000286947">
    <property type="component" value="Unassembled WGS sequence"/>
</dbReference>
<keyword evidence="2" id="KW-1185">Reference proteome</keyword>
<protein>
    <recommendedName>
        <fullName evidence="3">Antitoxin YwqK</fullName>
    </recommendedName>
</protein>
<dbReference type="Gene3D" id="2.20.110.10">
    <property type="entry name" value="Histone H3 K4-specific methyltransferase SET7/9 N-terminal domain"/>
    <property type="match status" value="1"/>
</dbReference>
<evidence type="ECO:0008006" key="3">
    <source>
        <dbReference type="Google" id="ProtNLM"/>
    </source>
</evidence>
<name>A0A433SEL9_9BURK</name>
<dbReference type="OrthoDB" id="8611523at2"/>
<comment type="caution">
    <text evidence="1">The sequence shown here is derived from an EMBL/GenBank/DDBJ whole genome shotgun (WGS) entry which is preliminary data.</text>
</comment>
<dbReference type="AlphaFoldDB" id="A0A433SEL9"/>
<reference evidence="1 2" key="1">
    <citation type="submission" date="2018-01" db="EMBL/GenBank/DDBJ databases">
        <title>Saezia sanguinis gen. nov., sp. nov., in the order Burkholderiales isolated from human blood.</title>
        <authorList>
            <person name="Medina-Pascual M.J."/>
            <person name="Valdezate S."/>
            <person name="Monzon S."/>
            <person name="Cuesta I."/>
            <person name="Carrasco G."/>
            <person name="Villalon P."/>
            <person name="Saez-Nieto J.A."/>
        </authorList>
    </citation>
    <scope>NUCLEOTIDE SEQUENCE [LARGE SCALE GENOMIC DNA]</scope>
    <source>
        <strain evidence="1 2">CNM695-12</strain>
    </source>
</reference>
<sequence length="197" mass="22448">MKKILTILFCVFVIAGCSNDPYKIDPVATANAPWEKGEFIVNGFCSQAAIGWCVRVFLGITTDGKVLVQDFYTKIADRMELGKVYDPRTEEIEAKFTDPFTMMSIEDAQMNLFYVDDGKDGVYRSYDRDGEVDKEGAFRNGIKHGHWTEYLPNGEISSGNYVQGKRHGVWVCKSEDGSWYEETFEHGKLINFQEFSK</sequence>
<gene>
    <name evidence="1" type="ORF">CUZ56_01112</name>
</gene>
<dbReference type="SUPFAM" id="SSF82185">
    <property type="entry name" value="Histone H3 K4-specific methyltransferase SET7/9 N-terminal domain"/>
    <property type="match status" value="1"/>
</dbReference>
<organism evidence="1 2">
    <name type="scientific">Saezia sanguinis</name>
    <dbReference type="NCBI Taxonomy" id="1965230"/>
    <lineage>
        <taxon>Bacteria</taxon>
        <taxon>Pseudomonadati</taxon>
        <taxon>Pseudomonadota</taxon>
        <taxon>Betaproteobacteria</taxon>
        <taxon>Burkholderiales</taxon>
        <taxon>Saeziaceae</taxon>
        <taxon>Saezia</taxon>
    </lineage>
</organism>
<accession>A0A433SEL9</accession>
<evidence type="ECO:0000313" key="2">
    <source>
        <dbReference type="Proteomes" id="UP000286947"/>
    </source>
</evidence>
<proteinExistence type="predicted"/>
<dbReference type="PROSITE" id="PS51257">
    <property type="entry name" value="PROKAR_LIPOPROTEIN"/>
    <property type="match status" value="1"/>
</dbReference>
<dbReference type="RefSeq" id="WP_126979017.1">
    <property type="nucleotide sequence ID" value="NZ_PQSP01000002.1"/>
</dbReference>
<evidence type="ECO:0000313" key="1">
    <source>
        <dbReference type="EMBL" id="RUS67172.1"/>
    </source>
</evidence>
<dbReference type="EMBL" id="PQSP01000002">
    <property type="protein sequence ID" value="RUS67172.1"/>
    <property type="molecule type" value="Genomic_DNA"/>
</dbReference>